<dbReference type="SUPFAM" id="SSF51735">
    <property type="entry name" value="NAD(P)-binding Rossmann-fold domains"/>
    <property type="match status" value="1"/>
</dbReference>
<reference evidence="5 6" key="1">
    <citation type="submission" date="2021-03" db="EMBL/GenBank/DDBJ databases">
        <title>Whole genome shotgun sequence of Actinoplanes toevensis NBRC 105298.</title>
        <authorList>
            <person name="Komaki H."/>
            <person name="Tamura T."/>
        </authorList>
    </citation>
    <scope>NUCLEOTIDE SEQUENCE [LARGE SCALE GENOMIC DNA]</scope>
    <source>
        <strain evidence="5 6">NBRC 105298</strain>
    </source>
</reference>
<dbReference type="Gene3D" id="3.40.50.720">
    <property type="entry name" value="NAD(P)-binding Rossmann-like Domain"/>
    <property type="match status" value="1"/>
</dbReference>
<dbReference type="InterPro" id="IPR057326">
    <property type="entry name" value="KR_dom"/>
</dbReference>
<sequence>MSKVDYHRQTVIITGASSGLGAEFARQLARRGADLVLVARRADRLHSLAAELTRAHGVTVTVVARDLGQPDAGRTLRAEIESRGIYATGLVNNAGFGTHNAFTDEDPERLQSMIALNISALVDLSRAYLGPLAAADTGVLINVASLLGFQPTPYMGVYGATKAFVLSFTESLWEETHGTGLRVLAVCPGAMQTEFFDAAGSQSADYGAKRATPADVVAVALDTLDRRSAPPSVITNGRPLALASKFLPRRRIVRLMGSLGRRQLAQSLAALTNS</sequence>
<dbReference type="PRINTS" id="PR00080">
    <property type="entry name" value="SDRFAMILY"/>
</dbReference>
<keyword evidence="2" id="KW-0560">Oxidoreductase</keyword>
<comment type="similarity">
    <text evidence="1 3">Belongs to the short-chain dehydrogenases/reductases (SDR) family.</text>
</comment>
<accession>A0A919W6H8</accession>
<dbReference type="InterPro" id="IPR036291">
    <property type="entry name" value="NAD(P)-bd_dom_sf"/>
</dbReference>
<dbReference type="PRINTS" id="PR00081">
    <property type="entry name" value="GDHRDH"/>
</dbReference>
<dbReference type="PANTHER" id="PTHR44196">
    <property type="entry name" value="DEHYDROGENASE/REDUCTASE SDR FAMILY MEMBER 7B"/>
    <property type="match status" value="1"/>
</dbReference>
<dbReference type="PIRSF" id="PIRSF000126">
    <property type="entry name" value="11-beta-HSD1"/>
    <property type="match status" value="1"/>
</dbReference>
<dbReference type="EMBL" id="BOQN01000085">
    <property type="protein sequence ID" value="GIM94685.1"/>
    <property type="molecule type" value="Genomic_DNA"/>
</dbReference>
<keyword evidence="6" id="KW-1185">Reference proteome</keyword>
<evidence type="ECO:0000259" key="4">
    <source>
        <dbReference type="SMART" id="SM00822"/>
    </source>
</evidence>
<name>A0A919W6H8_9ACTN</name>
<evidence type="ECO:0000256" key="3">
    <source>
        <dbReference type="RuleBase" id="RU000363"/>
    </source>
</evidence>
<feature type="domain" description="Ketoreductase" evidence="4">
    <location>
        <begin position="9"/>
        <end position="149"/>
    </location>
</feature>
<dbReference type="Proteomes" id="UP000677082">
    <property type="component" value="Unassembled WGS sequence"/>
</dbReference>
<evidence type="ECO:0000313" key="5">
    <source>
        <dbReference type="EMBL" id="GIM94685.1"/>
    </source>
</evidence>
<proteinExistence type="inferred from homology"/>
<protein>
    <submittedName>
        <fullName evidence="5">Dehydrogenase</fullName>
    </submittedName>
</protein>
<dbReference type="GO" id="GO:0016020">
    <property type="term" value="C:membrane"/>
    <property type="evidence" value="ECO:0007669"/>
    <property type="project" value="TreeGrafter"/>
</dbReference>
<dbReference type="InterPro" id="IPR002347">
    <property type="entry name" value="SDR_fam"/>
</dbReference>
<dbReference type="AlphaFoldDB" id="A0A919W6H8"/>
<evidence type="ECO:0000256" key="1">
    <source>
        <dbReference type="ARBA" id="ARBA00006484"/>
    </source>
</evidence>
<organism evidence="5 6">
    <name type="scientific">Paractinoplanes toevensis</name>
    <dbReference type="NCBI Taxonomy" id="571911"/>
    <lineage>
        <taxon>Bacteria</taxon>
        <taxon>Bacillati</taxon>
        <taxon>Actinomycetota</taxon>
        <taxon>Actinomycetes</taxon>
        <taxon>Micromonosporales</taxon>
        <taxon>Micromonosporaceae</taxon>
        <taxon>Paractinoplanes</taxon>
    </lineage>
</organism>
<dbReference type="Pfam" id="PF00106">
    <property type="entry name" value="adh_short"/>
    <property type="match status" value="1"/>
</dbReference>
<dbReference type="GO" id="GO:0016491">
    <property type="term" value="F:oxidoreductase activity"/>
    <property type="evidence" value="ECO:0007669"/>
    <property type="project" value="UniProtKB-KW"/>
</dbReference>
<gene>
    <name evidence="5" type="ORF">Ato02nite_064780</name>
</gene>
<dbReference type="RefSeq" id="WP_246607688.1">
    <property type="nucleotide sequence ID" value="NZ_BOQN01000085.1"/>
</dbReference>
<dbReference type="SMART" id="SM00822">
    <property type="entry name" value="PKS_KR"/>
    <property type="match status" value="1"/>
</dbReference>
<evidence type="ECO:0000256" key="2">
    <source>
        <dbReference type="ARBA" id="ARBA00023002"/>
    </source>
</evidence>
<dbReference type="PANTHER" id="PTHR44196:SF2">
    <property type="entry name" value="SHORT-CHAIN DEHYDROGENASE-RELATED"/>
    <property type="match status" value="1"/>
</dbReference>
<comment type="caution">
    <text evidence="5">The sequence shown here is derived from an EMBL/GenBank/DDBJ whole genome shotgun (WGS) entry which is preliminary data.</text>
</comment>
<evidence type="ECO:0000313" key="6">
    <source>
        <dbReference type="Proteomes" id="UP000677082"/>
    </source>
</evidence>